<evidence type="ECO:0000313" key="1">
    <source>
        <dbReference type="EMBL" id="KTF05492.1"/>
    </source>
</evidence>
<accession>A0A1B6NRF5</accession>
<name>A0A1B6NRF5_9ZZZZ</name>
<protein>
    <submittedName>
        <fullName evidence="1">Uncharacterized protein</fullName>
    </submittedName>
</protein>
<reference evidence="1" key="1">
    <citation type="submission" date="2013-11" db="EMBL/GenBank/DDBJ databases">
        <title>Microbial diversity, functional groups and degradation webs in Northern and Southern Mediterranean and Red Sea marine crude oil polluted sites.</title>
        <authorList>
            <person name="Daffonchio D."/>
            <person name="Mapelli F."/>
            <person name="Ferrer M."/>
            <person name="Richter M."/>
            <person name="Cherif A."/>
            <person name="Malkawi H.I."/>
            <person name="Yakimov M.M."/>
            <person name="Abdel-Fattah Y.R."/>
            <person name="Blaghen M."/>
            <person name="Golyshin P.N."/>
            <person name="Kalogerakis N."/>
            <person name="Boon N."/>
            <person name="Magagnini M."/>
            <person name="Fava F."/>
        </authorList>
    </citation>
    <scope>NUCLEOTIDE SEQUENCE</scope>
</reference>
<gene>
    <name evidence="1" type="ORF">MGSAQ_003010</name>
</gene>
<sequence length="45" mass="5411">MIIRFCVAFNVLYKGINFTFKYYALVNNYSHAVKHDLLRNTVKRE</sequence>
<comment type="caution">
    <text evidence="1">The sequence shown here is derived from an EMBL/GenBank/DDBJ whole genome shotgun (WGS) entry which is preliminary data.</text>
</comment>
<organism evidence="1">
    <name type="scientific">marine sediment metagenome</name>
    <dbReference type="NCBI Taxonomy" id="412755"/>
    <lineage>
        <taxon>unclassified sequences</taxon>
        <taxon>metagenomes</taxon>
        <taxon>ecological metagenomes</taxon>
    </lineage>
</organism>
<proteinExistence type="predicted"/>
<dbReference type="AlphaFoldDB" id="A0A1B6NRF5"/>
<dbReference type="EMBL" id="AYSL01001756">
    <property type="protein sequence ID" value="KTF05492.1"/>
    <property type="molecule type" value="Genomic_DNA"/>
</dbReference>